<dbReference type="EMBL" id="QJJK01000004">
    <property type="protein sequence ID" value="PXW60070.1"/>
    <property type="molecule type" value="Genomic_DNA"/>
</dbReference>
<accession>A0A2V3U9J8</accession>
<dbReference type="Proteomes" id="UP000248021">
    <property type="component" value="Unassembled WGS sequence"/>
</dbReference>
<sequence length="78" mass="8044">MSFCVSCWMAAIAGYYHEADCQESAPFEQKSGCLSNGGFQAADKPDLNDREGVGCGMAAMNTAAAESCQTAVGPISAI</sequence>
<evidence type="ECO:0000313" key="1">
    <source>
        <dbReference type="EMBL" id="PXW60070.1"/>
    </source>
</evidence>
<name>A0A2V3U9J8_9HYPH</name>
<proteinExistence type="predicted"/>
<keyword evidence="2" id="KW-1185">Reference proteome</keyword>
<reference evidence="1 2" key="1">
    <citation type="submission" date="2018-05" db="EMBL/GenBank/DDBJ databases">
        <title>Genomic Encyclopedia of Type Strains, Phase IV (KMG-IV): sequencing the most valuable type-strain genomes for metagenomic binning, comparative biology and taxonomic classification.</title>
        <authorList>
            <person name="Goeker M."/>
        </authorList>
    </citation>
    <scope>NUCLEOTIDE SEQUENCE [LARGE SCALE GENOMIC DNA]</scope>
    <source>
        <strain evidence="1 2">DSM 6462</strain>
    </source>
</reference>
<gene>
    <name evidence="1" type="ORF">C7450_104122</name>
</gene>
<dbReference type="AlphaFoldDB" id="A0A2V3U9J8"/>
<evidence type="ECO:0000313" key="2">
    <source>
        <dbReference type="Proteomes" id="UP000248021"/>
    </source>
</evidence>
<organism evidence="1 2">
    <name type="scientific">Chelatococcus asaccharovorans</name>
    <dbReference type="NCBI Taxonomy" id="28210"/>
    <lineage>
        <taxon>Bacteria</taxon>
        <taxon>Pseudomonadati</taxon>
        <taxon>Pseudomonadota</taxon>
        <taxon>Alphaproteobacteria</taxon>
        <taxon>Hyphomicrobiales</taxon>
        <taxon>Chelatococcaceae</taxon>
        <taxon>Chelatococcus</taxon>
    </lineage>
</organism>
<protein>
    <submittedName>
        <fullName evidence="1">Uncharacterized protein</fullName>
    </submittedName>
</protein>
<comment type="caution">
    <text evidence="1">The sequence shown here is derived from an EMBL/GenBank/DDBJ whole genome shotgun (WGS) entry which is preliminary data.</text>
</comment>